<dbReference type="InterPro" id="IPR020846">
    <property type="entry name" value="MFS_dom"/>
</dbReference>
<dbReference type="PANTHER" id="PTHR24064">
    <property type="entry name" value="SOLUTE CARRIER FAMILY 22 MEMBER"/>
    <property type="match status" value="1"/>
</dbReference>
<keyword evidence="8" id="KW-1185">Reference proteome</keyword>
<feature type="transmembrane region" description="Helical" evidence="5">
    <location>
        <begin position="438"/>
        <end position="458"/>
    </location>
</feature>
<evidence type="ECO:0000313" key="7">
    <source>
        <dbReference type="EMBL" id="CAG7832512.1"/>
    </source>
</evidence>
<sequence>GFGRFQVFALFFIIYPELPAGTIAMLPVFVGGIPSVWNCTEDINNGVTVTVQMESSDICSCNGTMSGGTDSIVAQWNLVCDLAWVSDFITSLQMVGMFVGGFLGSQVADWMGRKKTLYASCLLILLAGAASGVSSSPFFYAATRFVIGFSIATYMVVGAIYPMEFFTPKYRSLSGTIGPWGEGVMLLALLAYLFPDWKTLSWISSLPMILVFISLPFLPESPRWLLRQGKVKEAKKVFDQIARWNGCEEVDDSVIQILVADLESEKKASDGKNQIAYVQLILKKKFFWKIITFMGIWFTCSLIFYGVGFGAHSLSGDVYMNVFYIGLVDALAYPASVPVMSWLGRRKALIGYCILAALPFIGIILMELGLPKSSVATVALTLVSRVFVDGCWSTIRCFTGESFPTSVRSSAVGLSQVAVAVGGIIAPQIVFLGRTNPAIPYFIFGGFSVVSSGLSFFLRETKGKPIAEHAV</sequence>
<feature type="transmembrane region" description="Helical" evidence="5">
    <location>
        <begin position="318"/>
        <end position="337"/>
    </location>
</feature>
<evidence type="ECO:0000256" key="2">
    <source>
        <dbReference type="ARBA" id="ARBA00022692"/>
    </source>
</evidence>
<name>A0A8J2PY27_9HEXA</name>
<evidence type="ECO:0000256" key="3">
    <source>
        <dbReference type="ARBA" id="ARBA00022989"/>
    </source>
</evidence>
<gene>
    <name evidence="7" type="ORF">AFUS01_LOCUS42194</name>
</gene>
<feature type="transmembrane region" description="Helical" evidence="5">
    <location>
        <begin position="82"/>
        <end position="104"/>
    </location>
</feature>
<proteinExistence type="predicted"/>
<comment type="subcellular location">
    <subcellularLocation>
        <location evidence="1">Membrane</location>
        <topology evidence="1">Multi-pass membrane protein</topology>
    </subcellularLocation>
</comment>
<protein>
    <recommendedName>
        <fullName evidence="6">Major facilitator superfamily (MFS) profile domain-containing protein</fullName>
    </recommendedName>
</protein>
<comment type="caution">
    <text evidence="7">The sequence shown here is derived from an EMBL/GenBank/DDBJ whole genome shotgun (WGS) entry which is preliminary data.</text>
</comment>
<feature type="transmembrane region" description="Helical" evidence="5">
    <location>
        <begin position="7"/>
        <end position="30"/>
    </location>
</feature>
<dbReference type="OrthoDB" id="5296287at2759"/>
<evidence type="ECO:0000259" key="6">
    <source>
        <dbReference type="PROSITE" id="PS50850"/>
    </source>
</evidence>
<keyword evidence="4 5" id="KW-0472">Membrane</keyword>
<accession>A0A8J2PY27</accession>
<feature type="transmembrane region" description="Helical" evidence="5">
    <location>
        <begin position="349"/>
        <end position="370"/>
    </location>
</feature>
<evidence type="ECO:0000256" key="1">
    <source>
        <dbReference type="ARBA" id="ARBA00004141"/>
    </source>
</evidence>
<dbReference type="PROSITE" id="PS00216">
    <property type="entry name" value="SUGAR_TRANSPORT_1"/>
    <property type="match status" value="1"/>
</dbReference>
<evidence type="ECO:0000256" key="4">
    <source>
        <dbReference type="ARBA" id="ARBA00023136"/>
    </source>
</evidence>
<feature type="domain" description="Major facilitator superfamily (MFS) profile" evidence="6">
    <location>
        <begin position="20"/>
        <end position="463"/>
    </location>
</feature>
<feature type="transmembrane region" description="Helical" evidence="5">
    <location>
        <begin position="139"/>
        <end position="161"/>
    </location>
</feature>
<dbReference type="GO" id="GO:0022857">
    <property type="term" value="F:transmembrane transporter activity"/>
    <property type="evidence" value="ECO:0007669"/>
    <property type="project" value="InterPro"/>
</dbReference>
<evidence type="ECO:0000256" key="5">
    <source>
        <dbReference type="SAM" id="Phobius"/>
    </source>
</evidence>
<dbReference type="InterPro" id="IPR005829">
    <property type="entry name" value="Sugar_transporter_CS"/>
</dbReference>
<feature type="non-terminal residue" evidence="7">
    <location>
        <position position="1"/>
    </location>
</feature>
<dbReference type="EMBL" id="CAJVCH010565446">
    <property type="protein sequence ID" value="CAG7832512.1"/>
    <property type="molecule type" value="Genomic_DNA"/>
</dbReference>
<feature type="transmembrane region" description="Helical" evidence="5">
    <location>
        <begin position="200"/>
        <end position="218"/>
    </location>
</feature>
<keyword evidence="3 5" id="KW-1133">Transmembrane helix</keyword>
<dbReference type="AlphaFoldDB" id="A0A8J2PY27"/>
<feature type="transmembrane region" description="Helical" evidence="5">
    <location>
        <begin position="411"/>
        <end position="432"/>
    </location>
</feature>
<keyword evidence="2 5" id="KW-0812">Transmembrane</keyword>
<feature type="transmembrane region" description="Helical" evidence="5">
    <location>
        <begin position="173"/>
        <end position="194"/>
    </location>
</feature>
<reference evidence="7" key="1">
    <citation type="submission" date="2021-06" db="EMBL/GenBank/DDBJ databases">
        <authorList>
            <person name="Hodson N. C."/>
            <person name="Mongue J. A."/>
            <person name="Jaron S. K."/>
        </authorList>
    </citation>
    <scope>NUCLEOTIDE SEQUENCE</scope>
</reference>
<dbReference type="InterPro" id="IPR005828">
    <property type="entry name" value="MFS_sugar_transport-like"/>
</dbReference>
<dbReference type="PROSITE" id="PS50850">
    <property type="entry name" value="MFS"/>
    <property type="match status" value="1"/>
</dbReference>
<organism evidence="7 8">
    <name type="scientific">Allacma fusca</name>
    <dbReference type="NCBI Taxonomy" id="39272"/>
    <lineage>
        <taxon>Eukaryota</taxon>
        <taxon>Metazoa</taxon>
        <taxon>Ecdysozoa</taxon>
        <taxon>Arthropoda</taxon>
        <taxon>Hexapoda</taxon>
        <taxon>Collembola</taxon>
        <taxon>Symphypleona</taxon>
        <taxon>Sminthuridae</taxon>
        <taxon>Allacma</taxon>
    </lineage>
</organism>
<evidence type="ECO:0000313" key="8">
    <source>
        <dbReference type="Proteomes" id="UP000708208"/>
    </source>
</evidence>
<dbReference type="GO" id="GO:0016020">
    <property type="term" value="C:membrane"/>
    <property type="evidence" value="ECO:0007669"/>
    <property type="project" value="UniProtKB-SubCell"/>
</dbReference>
<feature type="transmembrane region" description="Helical" evidence="5">
    <location>
        <begin position="116"/>
        <end position="133"/>
    </location>
</feature>
<dbReference type="Proteomes" id="UP000708208">
    <property type="component" value="Unassembled WGS sequence"/>
</dbReference>
<dbReference type="Pfam" id="PF00083">
    <property type="entry name" value="Sugar_tr"/>
    <property type="match status" value="1"/>
</dbReference>
<feature type="transmembrane region" description="Helical" evidence="5">
    <location>
        <begin position="286"/>
        <end position="306"/>
    </location>
</feature>